<dbReference type="InterPro" id="IPR050495">
    <property type="entry name" value="ATG22/LtaA_families"/>
</dbReference>
<evidence type="ECO:0000256" key="5">
    <source>
        <dbReference type="ARBA" id="ARBA00022989"/>
    </source>
</evidence>
<dbReference type="InterPro" id="IPR020846">
    <property type="entry name" value="MFS_dom"/>
</dbReference>
<dbReference type="GO" id="GO:0012505">
    <property type="term" value="C:endomembrane system"/>
    <property type="evidence" value="ECO:0007669"/>
    <property type="project" value="UniProtKB-SubCell"/>
</dbReference>
<dbReference type="GO" id="GO:0005774">
    <property type="term" value="C:vacuolar membrane"/>
    <property type="evidence" value="ECO:0007669"/>
    <property type="project" value="UniProtKB-SubCell"/>
</dbReference>
<keyword evidence="7" id="KW-0926">Vacuole</keyword>
<feature type="transmembrane region" description="Helical" evidence="7">
    <location>
        <begin position="160"/>
        <end position="178"/>
    </location>
</feature>
<dbReference type="Gene3D" id="1.20.1250.20">
    <property type="entry name" value="MFS general substrate transporter like domains"/>
    <property type="match status" value="1"/>
</dbReference>
<evidence type="ECO:0000256" key="7">
    <source>
        <dbReference type="RuleBase" id="RU363073"/>
    </source>
</evidence>
<accession>A0A507E7M7</accession>
<dbReference type="Pfam" id="PF11700">
    <property type="entry name" value="ATG22"/>
    <property type="match status" value="1"/>
</dbReference>
<feature type="transmembrane region" description="Helical" evidence="7">
    <location>
        <begin position="406"/>
        <end position="428"/>
    </location>
</feature>
<evidence type="ECO:0000256" key="4">
    <source>
        <dbReference type="ARBA" id="ARBA00022692"/>
    </source>
</evidence>
<feature type="transmembrane region" description="Helical" evidence="7">
    <location>
        <begin position="339"/>
        <end position="363"/>
    </location>
</feature>
<feature type="transmembrane region" description="Helical" evidence="7">
    <location>
        <begin position="505"/>
        <end position="527"/>
    </location>
</feature>
<protein>
    <recommendedName>
        <fullName evidence="7">Autophagy-related protein</fullName>
    </recommendedName>
</protein>
<dbReference type="PANTHER" id="PTHR23519">
    <property type="entry name" value="AUTOPHAGY-RELATED PROTEIN 22"/>
    <property type="match status" value="1"/>
</dbReference>
<feature type="transmembrane region" description="Helical" evidence="7">
    <location>
        <begin position="250"/>
        <end position="272"/>
    </location>
</feature>
<feature type="transmembrane region" description="Helical" evidence="7">
    <location>
        <begin position="184"/>
        <end position="205"/>
    </location>
</feature>
<organism evidence="9 10">
    <name type="scientific">Chytriomyces confervae</name>
    <dbReference type="NCBI Taxonomy" id="246404"/>
    <lineage>
        <taxon>Eukaryota</taxon>
        <taxon>Fungi</taxon>
        <taxon>Fungi incertae sedis</taxon>
        <taxon>Chytridiomycota</taxon>
        <taxon>Chytridiomycota incertae sedis</taxon>
        <taxon>Chytridiomycetes</taxon>
        <taxon>Chytridiales</taxon>
        <taxon>Chytriomycetaceae</taxon>
        <taxon>Chytriomyces</taxon>
    </lineage>
</organism>
<comment type="caution">
    <text evidence="9">The sequence shown here is derived from an EMBL/GenBank/DDBJ whole genome shotgun (WGS) entry which is preliminary data.</text>
</comment>
<keyword evidence="5 7" id="KW-1133">Transmembrane helix</keyword>
<feature type="transmembrane region" description="Helical" evidence="7">
    <location>
        <begin position="128"/>
        <end position="148"/>
    </location>
</feature>
<comment type="similarity">
    <text evidence="2 7">Belongs to the ATG22 family.</text>
</comment>
<dbReference type="PANTHER" id="PTHR23519:SF1">
    <property type="entry name" value="AUTOPHAGY-RELATED PROTEIN 22"/>
    <property type="match status" value="1"/>
</dbReference>
<keyword evidence="4 7" id="KW-0812">Transmembrane</keyword>
<feature type="transmembrane region" description="Helical" evidence="7">
    <location>
        <begin position="284"/>
        <end position="304"/>
    </location>
</feature>
<dbReference type="SUPFAM" id="SSF103473">
    <property type="entry name" value="MFS general substrate transporter"/>
    <property type="match status" value="1"/>
</dbReference>
<dbReference type="OrthoDB" id="192733at2759"/>
<evidence type="ECO:0000259" key="8">
    <source>
        <dbReference type="PROSITE" id="PS50850"/>
    </source>
</evidence>
<sequence length="548" mass="59754">MAAAELQQQQQSTTTTTAPTTATTTLALDTFSSIEKGLIHDDDALMHEFEDIDSSPVTVTELRAWYFFGFACDPLSFSFAFFIPLICQGMSAGAGFEAANHSVPCNTTASGYNCVVKLGDTYIGTSSFYFYGTVTATIVQLMLLIGIGSIADHGAWRKKFLLGFSTAGAIVALMYPIATSNDKFLFTSVITVLLGILLGGTWVFVHSYLPPLARNHPLFKEALAAPDASKESLHKKLDAITNEISSKAFVSMYTGALFILVVMAGLGIGFPIPAGFPSTYPLQIGVAIAGLLWLVGVAVVYKYLKERPGPPVPGNESIVFFSVKKVFNAFRKARQLRNLFTFLLGWFMFSDAFTTVTSVAVLWAQSQLGFTTVNVLILSAEVYSLAFVGAYLWNKAQRHFGLQTKTILLMQVTLFSMVPLWGCFALIPGSTVGYKQKIEIYIFGGVIGLLLGATQSTCRSMFSQLLPPGFESEFFSLYQITDKGASWVGPLVVGIIFDTAPRKEYAFLFVFAQFIAGFFFFSFVNLAEGSEEGKKFGAMQRALDATKH</sequence>
<comment type="function">
    <text evidence="7">Vacuolar effluxer which mediate the efflux of amino acids resulting from autophagic degradation. The release of autophagic amino acids allows the maintenance of protein synthesis and viability during nitrogen starvation.</text>
</comment>
<feature type="domain" description="Major facilitator superfamily (MFS) profile" evidence="8">
    <location>
        <begin position="338"/>
        <end position="548"/>
    </location>
</feature>
<feature type="transmembrane region" description="Helical" evidence="7">
    <location>
        <begin position="440"/>
        <end position="458"/>
    </location>
</feature>
<dbReference type="STRING" id="246404.A0A507E7M7"/>
<dbReference type="GO" id="GO:0022857">
    <property type="term" value="F:transmembrane transporter activity"/>
    <property type="evidence" value="ECO:0007669"/>
    <property type="project" value="InterPro"/>
</dbReference>
<dbReference type="EMBL" id="QEAP01000706">
    <property type="protein sequence ID" value="TPX59846.1"/>
    <property type="molecule type" value="Genomic_DNA"/>
</dbReference>
<comment type="subcellular location">
    <subcellularLocation>
        <location evidence="1">Endomembrane system</location>
        <topology evidence="1">Multi-pass membrane protein</topology>
    </subcellularLocation>
    <subcellularLocation>
        <location evidence="7">Vacuole membrane</location>
        <topology evidence="7">Multi-pass membrane protein</topology>
    </subcellularLocation>
</comment>
<feature type="transmembrane region" description="Helical" evidence="7">
    <location>
        <begin position="64"/>
        <end position="86"/>
    </location>
</feature>
<evidence type="ECO:0000313" key="9">
    <source>
        <dbReference type="EMBL" id="TPX59846.1"/>
    </source>
</evidence>
<reference evidence="9 10" key="1">
    <citation type="journal article" date="2019" name="Sci. Rep.">
        <title>Comparative genomics of chytrid fungi reveal insights into the obligate biotrophic and pathogenic lifestyle of Synchytrium endobioticum.</title>
        <authorList>
            <person name="van de Vossenberg B.T.L.H."/>
            <person name="Warris S."/>
            <person name="Nguyen H.D.T."/>
            <person name="van Gent-Pelzer M.P.E."/>
            <person name="Joly D.L."/>
            <person name="van de Geest H.C."/>
            <person name="Bonants P.J.M."/>
            <person name="Smith D.S."/>
            <person name="Levesque C.A."/>
            <person name="van der Lee T.A.J."/>
        </authorList>
    </citation>
    <scope>NUCLEOTIDE SEQUENCE [LARGE SCALE GENOMIC DNA]</scope>
    <source>
        <strain evidence="9 10">CBS 675.73</strain>
    </source>
</reference>
<dbReference type="AlphaFoldDB" id="A0A507E7M7"/>
<keyword evidence="7" id="KW-0029">Amino-acid transport</keyword>
<dbReference type="Proteomes" id="UP000320333">
    <property type="component" value="Unassembled WGS sequence"/>
</dbReference>
<dbReference type="PROSITE" id="PS50850">
    <property type="entry name" value="MFS"/>
    <property type="match status" value="1"/>
</dbReference>
<gene>
    <name evidence="9" type="ORF">CcCBS67573_g09055</name>
</gene>
<keyword evidence="6 7" id="KW-0472">Membrane</keyword>
<keyword evidence="3 7" id="KW-0813">Transport</keyword>
<name>A0A507E7M7_9FUNG</name>
<feature type="transmembrane region" description="Helical" evidence="7">
    <location>
        <begin position="375"/>
        <end position="394"/>
    </location>
</feature>
<dbReference type="InterPro" id="IPR036259">
    <property type="entry name" value="MFS_trans_sf"/>
</dbReference>
<evidence type="ECO:0000256" key="6">
    <source>
        <dbReference type="ARBA" id="ARBA00023136"/>
    </source>
</evidence>
<evidence type="ECO:0000256" key="2">
    <source>
        <dbReference type="ARBA" id="ARBA00006978"/>
    </source>
</evidence>
<evidence type="ECO:0000313" key="10">
    <source>
        <dbReference type="Proteomes" id="UP000320333"/>
    </source>
</evidence>
<dbReference type="GO" id="GO:0006914">
    <property type="term" value="P:autophagy"/>
    <property type="evidence" value="ECO:0007669"/>
    <property type="project" value="UniProtKB-KW"/>
</dbReference>
<keyword evidence="10" id="KW-1185">Reference proteome</keyword>
<keyword evidence="7" id="KW-0072">Autophagy</keyword>
<dbReference type="InterPro" id="IPR024671">
    <property type="entry name" value="Atg22-like"/>
</dbReference>
<dbReference type="GO" id="GO:0006865">
    <property type="term" value="P:amino acid transport"/>
    <property type="evidence" value="ECO:0007669"/>
    <property type="project" value="UniProtKB-KW"/>
</dbReference>
<proteinExistence type="inferred from homology"/>
<evidence type="ECO:0000256" key="1">
    <source>
        <dbReference type="ARBA" id="ARBA00004127"/>
    </source>
</evidence>
<evidence type="ECO:0000256" key="3">
    <source>
        <dbReference type="ARBA" id="ARBA00022448"/>
    </source>
</evidence>